<dbReference type="RefSeq" id="WP_147284349.1">
    <property type="nucleotide sequence ID" value="NZ_QQAV01000004.1"/>
</dbReference>
<dbReference type="EMBL" id="QQAV01000004">
    <property type="protein sequence ID" value="RDI25172.1"/>
    <property type="molecule type" value="Genomic_DNA"/>
</dbReference>
<evidence type="ECO:0000313" key="1">
    <source>
        <dbReference type="EMBL" id="RDI25172.1"/>
    </source>
</evidence>
<comment type="caution">
    <text evidence="1">The sequence shown here is derived from an EMBL/GenBank/DDBJ whole genome shotgun (WGS) entry which is preliminary data.</text>
</comment>
<reference evidence="1 2" key="1">
    <citation type="submission" date="2018-07" db="EMBL/GenBank/DDBJ databases">
        <title>Genomic Encyclopedia of Type Strains, Phase IV (KMG-IV): sequencing the most valuable type-strain genomes for metagenomic binning, comparative biology and taxonomic classification.</title>
        <authorList>
            <person name="Goeker M."/>
        </authorList>
    </citation>
    <scope>NUCLEOTIDE SEQUENCE [LARGE SCALE GENOMIC DNA]</scope>
    <source>
        <strain evidence="1 2">DSM 21352</strain>
    </source>
</reference>
<dbReference type="AlphaFoldDB" id="A0A370FFI1"/>
<name>A0A370FFI1_9BURK</name>
<sequence>MKTNRRLVQVKVEATPGTPAVPNPATDALMAVDFKWDNAAEPVTDEFKYAAGYYGAKDSFTVSLSRRCSFTLPVVGGGTPLGTNLPAPLLAMYRAAGHAAVVTAATSVVFNPVSDAMEAATLLVNDDGFLRRMTYCRGDVNWVFEEGKVPRANFSLLGTYETPTDQAMPAATMPTLQKPQGFNKSNSVVTLGALALKCQRVEIRAGRQNSYRNFAGAEDVVPTDAEAQAILKFELPTVAQSSVYADLETNQVRALSLTHGQVAGNRVAFGAAAAQLVTLSEEEDRGILMVTATYNLKPQAGNDQYLITLT</sequence>
<dbReference type="Proteomes" id="UP000255265">
    <property type="component" value="Unassembled WGS sequence"/>
</dbReference>
<keyword evidence="2" id="KW-1185">Reference proteome</keyword>
<accession>A0A370FFI1</accession>
<dbReference type="OrthoDB" id="6147138at2"/>
<protein>
    <submittedName>
        <fullName evidence="1">Uncharacterized protein</fullName>
    </submittedName>
</protein>
<dbReference type="Pfam" id="PF18906">
    <property type="entry name" value="Phage_tube_2"/>
    <property type="match status" value="1"/>
</dbReference>
<gene>
    <name evidence="1" type="ORF">DFR41_104228</name>
</gene>
<organism evidence="1 2">
    <name type="scientific">Pseudacidovorax intermedius</name>
    <dbReference type="NCBI Taxonomy" id="433924"/>
    <lineage>
        <taxon>Bacteria</taxon>
        <taxon>Pseudomonadati</taxon>
        <taxon>Pseudomonadota</taxon>
        <taxon>Betaproteobacteria</taxon>
        <taxon>Burkholderiales</taxon>
        <taxon>Comamonadaceae</taxon>
        <taxon>Pseudacidovorax</taxon>
    </lineage>
</organism>
<proteinExistence type="predicted"/>
<dbReference type="InterPro" id="IPR044000">
    <property type="entry name" value="Phage_tube_2"/>
</dbReference>
<evidence type="ECO:0000313" key="2">
    <source>
        <dbReference type="Proteomes" id="UP000255265"/>
    </source>
</evidence>